<feature type="domain" description="Pyruvate flavodoxin/ferredoxin oxidoreductase pyrimidine binding" evidence="3">
    <location>
        <begin position="16"/>
        <end position="240"/>
    </location>
</feature>
<dbReference type="OrthoDB" id="9794954at2"/>
<dbReference type="InterPro" id="IPR050722">
    <property type="entry name" value="Pyruvate:ferred/Flavod_OxRd"/>
</dbReference>
<dbReference type="CDD" id="cd07034">
    <property type="entry name" value="TPP_PYR_PFOR_IOR-alpha_like"/>
    <property type="match status" value="1"/>
</dbReference>
<evidence type="ECO:0000313" key="6">
    <source>
        <dbReference type="Proteomes" id="UP000093514"/>
    </source>
</evidence>
<dbReference type="Proteomes" id="UP000093514">
    <property type="component" value="Unassembled WGS sequence"/>
</dbReference>
<dbReference type="SUPFAM" id="SSF52922">
    <property type="entry name" value="TK C-terminal domain-like"/>
    <property type="match status" value="1"/>
</dbReference>
<dbReference type="GO" id="GO:0019752">
    <property type="term" value="P:carboxylic acid metabolic process"/>
    <property type="evidence" value="ECO:0007669"/>
    <property type="project" value="UniProtKB-ARBA"/>
</dbReference>
<dbReference type="GO" id="GO:0016903">
    <property type="term" value="F:oxidoreductase activity, acting on the aldehyde or oxo group of donors"/>
    <property type="evidence" value="ECO:0007669"/>
    <property type="project" value="UniProtKB-ARBA"/>
</dbReference>
<dbReference type="SUPFAM" id="SSF52518">
    <property type="entry name" value="Thiamin diphosphate-binding fold (THDP-binding)"/>
    <property type="match status" value="1"/>
</dbReference>
<evidence type="ECO:0000313" key="5">
    <source>
        <dbReference type="EMBL" id="OCL25797.1"/>
    </source>
</evidence>
<reference evidence="6" key="1">
    <citation type="submission" date="2016-07" db="EMBL/GenBank/DDBJ databases">
        <authorList>
            <person name="Florea S."/>
            <person name="Webb J.S."/>
            <person name="Jaromczyk J."/>
            <person name="Schardl C.L."/>
        </authorList>
    </citation>
    <scope>NUCLEOTIDE SEQUENCE [LARGE SCALE GENOMIC DNA]</scope>
    <source>
        <strain evidence="6">Z6</strain>
    </source>
</reference>
<gene>
    <name evidence="5" type="primary">porA</name>
    <name evidence="5" type="ORF">U472_15875</name>
</gene>
<dbReference type="Gene3D" id="3.40.50.920">
    <property type="match status" value="1"/>
</dbReference>
<dbReference type="FunFam" id="3.40.50.920:FF:000010">
    <property type="entry name" value="Pyruvate ferredoxin oxidoreductase, alpha subunit"/>
    <property type="match status" value="1"/>
</dbReference>
<dbReference type="PANTHER" id="PTHR32154">
    <property type="entry name" value="PYRUVATE-FLAVODOXIN OXIDOREDUCTASE-RELATED"/>
    <property type="match status" value="1"/>
</dbReference>
<dbReference type="RefSeq" id="WP_068719723.1">
    <property type="nucleotide sequence ID" value="NZ_LWDV01000010.1"/>
</dbReference>
<name>A0A1C0A6N7_9FIRM</name>
<dbReference type="GO" id="GO:0006979">
    <property type="term" value="P:response to oxidative stress"/>
    <property type="evidence" value="ECO:0007669"/>
    <property type="project" value="TreeGrafter"/>
</dbReference>
<keyword evidence="6" id="KW-1185">Reference proteome</keyword>
<dbReference type="AlphaFoldDB" id="A0A1C0A6N7"/>
<organism evidence="5 6">
    <name type="scientific">Orenia metallireducens</name>
    <dbReference type="NCBI Taxonomy" id="1413210"/>
    <lineage>
        <taxon>Bacteria</taxon>
        <taxon>Bacillati</taxon>
        <taxon>Bacillota</taxon>
        <taxon>Clostridia</taxon>
        <taxon>Halanaerobiales</taxon>
        <taxon>Halobacteroidaceae</taxon>
        <taxon>Orenia</taxon>
    </lineage>
</organism>
<dbReference type="Pfam" id="PF01855">
    <property type="entry name" value="POR_N"/>
    <property type="match status" value="1"/>
</dbReference>
<evidence type="ECO:0000259" key="4">
    <source>
        <dbReference type="Pfam" id="PF17147"/>
    </source>
</evidence>
<evidence type="ECO:0000259" key="3">
    <source>
        <dbReference type="Pfam" id="PF01855"/>
    </source>
</evidence>
<dbReference type="InterPro" id="IPR033412">
    <property type="entry name" value="PFOR_II"/>
</dbReference>
<dbReference type="InterPro" id="IPR029061">
    <property type="entry name" value="THDP-binding"/>
</dbReference>
<evidence type="ECO:0000256" key="2">
    <source>
        <dbReference type="ARBA" id="ARBA00023002"/>
    </source>
</evidence>
<comment type="similarity">
    <text evidence="1">Belongs to the pyruvate:ferredoxin/flavodoxin oxidoreductase family.</text>
</comment>
<reference evidence="5 6" key="2">
    <citation type="submission" date="2016-08" db="EMBL/GenBank/DDBJ databases">
        <title>Orenia metallireducens sp. nov. strain Z6, a Novel Metal-reducing Firmicute from the Deep Subsurface.</title>
        <authorList>
            <person name="Maxim B.I."/>
            <person name="Kenneth K."/>
            <person name="Flynn T.M."/>
            <person name="Oloughlin E.J."/>
            <person name="Locke R.A."/>
            <person name="Weber J.R."/>
            <person name="Egan S.M."/>
            <person name="Mackie R.I."/>
            <person name="Cann I.K."/>
        </authorList>
    </citation>
    <scope>NUCLEOTIDE SEQUENCE [LARGE SCALE GENOMIC DNA]</scope>
    <source>
        <strain evidence="5 6">Z6</strain>
    </source>
</reference>
<feature type="domain" description="Pyruvate:ferredoxin oxidoreductase core" evidence="4">
    <location>
        <begin position="262"/>
        <end position="366"/>
    </location>
</feature>
<evidence type="ECO:0000256" key="1">
    <source>
        <dbReference type="ARBA" id="ARBA00009032"/>
    </source>
</evidence>
<keyword evidence="5" id="KW-0670">Pyruvate</keyword>
<accession>A0A1C0A6N7</accession>
<dbReference type="PANTHER" id="PTHR32154:SF0">
    <property type="entry name" value="PYRUVATE-FLAVODOXIN OXIDOREDUCTASE-RELATED"/>
    <property type="match status" value="1"/>
</dbReference>
<dbReference type="Pfam" id="PF17147">
    <property type="entry name" value="PFOR_II"/>
    <property type="match status" value="1"/>
</dbReference>
<protein>
    <submittedName>
        <fullName evidence="5">Pyruvate ferredoxin oxidoreductase</fullName>
    </submittedName>
</protein>
<sequence>MSSKVALTGNEALAQAMRQINPDVVAAYPITPQTAMVQTFSQFVADGEVDTEYVTVESEHSAMSATVGASAAGSRAMTATAANGLALMWEVLYIASGTRLPIVMPVVNRALSGPINIHCDHSDAMGARDSGWIQLYAENAQEAYDNAIQAIRISEHKDVMLPTMVNLDGFITSHAVESLEILADEDVKEFVGEYHPENYLLNVDNPIAIGPLDLQDFYFEHKMQQAVAMGNAKQVILDVAKEYKGLSGREYGFFEAYKLDDAEVAIVALNSTAGTAKAAVNNLREAGVKAGLLKIRVYRPFPAEEIAEVLKDMKAVAVLDRAESFSTNGGPVFADIRSVLYDIKANVEVVNYIYGLGGRDIKVEEIESIYNDLLEIIETGQVENRITHFGVRQ</sequence>
<comment type="caution">
    <text evidence="5">The sequence shown here is derived from an EMBL/GenBank/DDBJ whole genome shotgun (WGS) entry which is preliminary data.</text>
</comment>
<keyword evidence="2" id="KW-0560">Oxidoreductase</keyword>
<dbReference type="FunFam" id="3.40.50.970:FF:000012">
    <property type="entry name" value="Pyruvate:ferredoxin (Flavodoxin) oxidoreductase"/>
    <property type="match status" value="1"/>
</dbReference>
<dbReference type="InterPro" id="IPR009014">
    <property type="entry name" value="Transketo_C/PFOR_II"/>
</dbReference>
<dbReference type="Gene3D" id="3.40.50.970">
    <property type="match status" value="1"/>
</dbReference>
<dbReference type="EMBL" id="LWDV01000010">
    <property type="protein sequence ID" value="OCL25797.1"/>
    <property type="molecule type" value="Genomic_DNA"/>
</dbReference>
<dbReference type="InterPro" id="IPR002880">
    <property type="entry name" value="Pyrv_Fd/Flavodoxin_OxRdtase_N"/>
</dbReference>
<proteinExistence type="inferred from homology"/>